<keyword evidence="1" id="KW-1133">Transmembrane helix</keyword>
<accession>A0A6C0H4Q3</accession>
<dbReference type="InterPro" id="IPR001841">
    <property type="entry name" value="Znf_RING"/>
</dbReference>
<evidence type="ECO:0000313" key="3">
    <source>
        <dbReference type="EMBL" id="QHT75216.1"/>
    </source>
</evidence>
<feature type="transmembrane region" description="Helical" evidence="1">
    <location>
        <begin position="69"/>
        <end position="92"/>
    </location>
</feature>
<dbReference type="AlphaFoldDB" id="A0A6C0H4Q3"/>
<sequence length="104" mass="11970">MQNCLICLEESNNLNAITHCGIYYVHTKCYSQWLIKNNTCIVCRKSLTHEPTNLPEQTNNETTLTSIKFAVANIIIITFIVTLTIITLYIFVTCDLKKTYCKLF</sequence>
<evidence type="ECO:0000259" key="2">
    <source>
        <dbReference type="Pfam" id="PF13639"/>
    </source>
</evidence>
<dbReference type="InterPro" id="IPR013083">
    <property type="entry name" value="Znf_RING/FYVE/PHD"/>
</dbReference>
<feature type="domain" description="RING-type" evidence="2">
    <location>
        <begin position="3"/>
        <end position="44"/>
    </location>
</feature>
<dbReference type="EMBL" id="MN739864">
    <property type="protein sequence ID" value="QHT75216.1"/>
    <property type="molecule type" value="Genomic_DNA"/>
</dbReference>
<keyword evidence="1" id="KW-0812">Transmembrane</keyword>
<protein>
    <recommendedName>
        <fullName evidence="2">RING-type domain-containing protein</fullName>
    </recommendedName>
</protein>
<dbReference type="SUPFAM" id="SSF57850">
    <property type="entry name" value="RING/U-box"/>
    <property type="match status" value="1"/>
</dbReference>
<proteinExistence type="predicted"/>
<keyword evidence="1" id="KW-0472">Membrane</keyword>
<reference evidence="3" key="1">
    <citation type="journal article" date="2020" name="Nature">
        <title>Giant virus diversity and host interactions through global metagenomics.</title>
        <authorList>
            <person name="Schulz F."/>
            <person name="Roux S."/>
            <person name="Paez-Espino D."/>
            <person name="Jungbluth S."/>
            <person name="Walsh D.A."/>
            <person name="Denef V.J."/>
            <person name="McMahon K.D."/>
            <person name="Konstantinidis K.T."/>
            <person name="Eloe-Fadrosh E.A."/>
            <person name="Kyrpides N.C."/>
            <person name="Woyke T."/>
        </authorList>
    </citation>
    <scope>NUCLEOTIDE SEQUENCE</scope>
    <source>
        <strain evidence="3">GVMAG-M-3300023179-63</strain>
    </source>
</reference>
<dbReference type="Gene3D" id="3.30.40.10">
    <property type="entry name" value="Zinc/RING finger domain, C3HC4 (zinc finger)"/>
    <property type="match status" value="1"/>
</dbReference>
<evidence type="ECO:0000256" key="1">
    <source>
        <dbReference type="SAM" id="Phobius"/>
    </source>
</evidence>
<organism evidence="3">
    <name type="scientific">viral metagenome</name>
    <dbReference type="NCBI Taxonomy" id="1070528"/>
    <lineage>
        <taxon>unclassified sequences</taxon>
        <taxon>metagenomes</taxon>
        <taxon>organismal metagenomes</taxon>
    </lineage>
</organism>
<dbReference type="Pfam" id="PF13639">
    <property type="entry name" value="zf-RING_2"/>
    <property type="match status" value="1"/>
</dbReference>
<name>A0A6C0H4Q3_9ZZZZ</name>